<feature type="chain" id="PRO_5039311012" evidence="1">
    <location>
        <begin position="23"/>
        <end position="198"/>
    </location>
</feature>
<gene>
    <name evidence="2" type="ORF">CLV92_10121</name>
</gene>
<keyword evidence="3" id="KW-1185">Reference proteome</keyword>
<keyword evidence="1" id="KW-0732">Signal</keyword>
<protein>
    <submittedName>
        <fullName evidence="2">Uncharacterized protein</fullName>
    </submittedName>
</protein>
<accession>A0A2S6IVL8</accession>
<organism evidence="2 3">
    <name type="scientific">Kineococcus xinjiangensis</name>
    <dbReference type="NCBI Taxonomy" id="512762"/>
    <lineage>
        <taxon>Bacteria</taxon>
        <taxon>Bacillati</taxon>
        <taxon>Actinomycetota</taxon>
        <taxon>Actinomycetes</taxon>
        <taxon>Kineosporiales</taxon>
        <taxon>Kineosporiaceae</taxon>
        <taxon>Kineococcus</taxon>
    </lineage>
</organism>
<proteinExistence type="predicted"/>
<name>A0A2S6IVL8_9ACTN</name>
<feature type="signal peptide" evidence="1">
    <location>
        <begin position="1"/>
        <end position="22"/>
    </location>
</feature>
<evidence type="ECO:0000256" key="1">
    <source>
        <dbReference type="SAM" id="SignalP"/>
    </source>
</evidence>
<dbReference type="AlphaFoldDB" id="A0A2S6IVL8"/>
<evidence type="ECO:0000313" key="3">
    <source>
        <dbReference type="Proteomes" id="UP000239485"/>
    </source>
</evidence>
<comment type="caution">
    <text evidence="2">The sequence shown here is derived from an EMBL/GenBank/DDBJ whole genome shotgun (WGS) entry which is preliminary data.</text>
</comment>
<dbReference type="EMBL" id="PTJD01000001">
    <property type="protein sequence ID" value="PPK98326.1"/>
    <property type="molecule type" value="Genomic_DNA"/>
</dbReference>
<reference evidence="2 3" key="1">
    <citation type="submission" date="2018-02" db="EMBL/GenBank/DDBJ databases">
        <title>Genomic Encyclopedia of Archaeal and Bacterial Type Strains, Phase II (KMG-II): from individual species to whole genera.</title>
        <authorList>
            <person name="Goeker M."/>
        </authorList>
    </citation>
    <scope>NUCLEOTIDE SEQUENCE [LARGE SCALE GENOMIC DNA]</scope>
    <source>
        <strain evidence="2 3">DSM 22857</strain>
    </source>
</reference>
<dbReference type="RefSeq" id="WP_104430771.1">
    <property type="nucleotide sequence ID" value="NZ_PTJD01000001.1"/>
</dbReference>
<sequence>MASRKKASALLVAGSACSIVLTSCLGDTPPPDEMLGVMYDADRQLVAVVKDCDEMPPASVSLENHLEDGRQDETNIPIWEPSRLPAQVSTWSLTDPERARSQGWEMVQSWDGTLDDELHYQLYVESYEDPDGSYGDWTITVLDFSLADLEDLEPGQILFSEPEARSFTDPDMTTWQQEAVVTSHREFLERPCPEDPRE</sequence>
<evidence type="ECO:0000313" key="2">
    <source>
        <dbReference type="EMBL" id="PPK98326.1"/>
    </source>
</evidence>
<dbReference type="Proteomes" id="UP000239485">
    <property type="component" value="Unassembled WGS sequence"/>
</dbReference>
<dbReference type="OrthoDB" id="4861196at2"/>
<dbReference type="PROSITE" id="PS51257">
    <property type="entry name" value="PROKAR_LIPOPROTEIN"/>
    <property type="match status" value="1"/>
</dbReference>